<dbReference type="EMBL" id="BFAD01000002">
    <property type="protein sequence ID" value="GBE80160.1"/>
    <property type="molecule type" value="Genomic_DNA"/>
</dbReference>
<proteinExistence type="predicted"/>
<dbReference type="AlphaFoldDB" id="A0A401GDC3"/>
<feature type="region of interest" description="Disordered" evidence="1">
    <location>
        <begin position="99"/>
        <end position="158"/>
    </location>
</feature>
<protein>
    <submittedName>
        <fullName evidence="2">Uncharacterized protein</fullName>
    </submittedName>
</protein>
<dbReference type="InParanoid" id="A0A401GDC3"/>
<keyword evidence="3" id="KW-1185">Reference proteome</keyword>
<dbReference type="Proteomes" id="UP000287166">
    <property type="component" value="Unassembled WGS sequence"/>
</dbReference>
<dbReference type="GeneID" id="38777077"/>
<reference evidence="2 3" key="1">
    <citation type="journal article" date="2018" name="Sci. Rep.">
        <title>Genome sequence of the cauliflower mushroom Sparassis crispa (Hanabiratake) and its association with beneficial usage.</title>
        <authorList>
            <person name="Kiyama R."/>
            <person name="Furutani Y."/>
            <person name="Kawaguchi K."/>
            <person name="Nakanishi T."/>
        </authorList>
    </citation>
    <scope>NUCLEOTIDE SEQUENCE [LARGE SCALE GENOMIC DNA]</scope>
</reference>
<accession>A0A401GDC3</accession>
<comment type="caution">
    <text evidence="2">The sequence shown here is derived from an EMBL/GenBank/DDBJ whole genome shotgun (WGS) entry which is preliminary data.</text>
</comment>
<evidence type="ECO:0000313" key="2">
    <source>
        <dbReference type="EMBL" id="GBE80160.1"/>
    </source>
</evidence>
<evidence type="ECO:0000256" key="1">
    <source>
        <dbReference type="SAM" id="MobiDB-lite"/>
    </source>
</evidence>
<feature type="region of interest" description="Disordered" evidence="1">
    <location>
        <begin position="1"/>
        <end position="26"/>
    </location>
</feature>
<evidence type="ECO:0000313" key="3">
    <source>
        <dbReference type="Proteomes" id="UP000287166"/>
    </source>
</evidence>
<sequence>MSTLGITSDELYGEALPPDVPRPTPEREQHILNALDGAFSVVSTMNSGEEDPEWDVNDVAQTRATVAAVFRKLLSLNENMDFTALKGAAAVELYFALNPSRRPKPIPPPQPLPQSAQRASARPLQARNRTWHQAVSGSRVGVGPSPLRRAVIPEPEDT</sequence>
<name>A0A401GDC3_9APHY</name>
<feature type="compositionally biased region" description="Polar residues" evidence="1">
    <location>
        <begin position="127"/>
        <end position="136"/>
    </location>
</feature>
<dbReference type="RefSeq" id="XP_027611073.1">
    <property type="nucleotide sequence ID" value="XM_027755272.1"/>
</dbReference>
<organism evidence="2 3">
    <name type="scientific">Sparassis crispa</name>
    <dbReference type="NCBI Taxonomy" id="139825"/>
    <lineage>
        <taxon>Eukaryota</taxon>
        <taxon>Fungi</taxon>
        <taxon>Dikarya</taxon>
        <taxon>Basidiomycota</taxon>
        <taxon>Agaricomycotina</taxon>
        <taxon>Agaricomycetes</taxon>
        <taxon>Polyporales</taxon>
        <taxon>Sparassidaceae</taxon>
        <taxon>Sparassis</taxon>
    </lineage>
</organism>
<gene>
    <name evidence="2" type="ORF">SCP_0213660</name>
</gene>